<proteinExistence type="predicted"/>
<dbReference type="InterPro" id="IPR041664">
    <property type="entry name" value="AAA_16"/>
</dbReference>
<evidence type="ECO:0000313" key="4">
    <source>
        <dbReference type="Proteomes" id="UP001224775"/>
    </source>
</evidence>
<dbReference type="PANTHER" id="PTHR43642">
    <property type="entry name" value="HYBRID SIGNAL TRANSDUCTION HISTIDINE KINASE G"/>
    <property type="match status" value="1"/>
</dbReference>
<dbReference type="EMBL" id="JATAAI010000009">
    <property type="protein sequence ID" value="KAK1743534.1"/>
    <property type="molecule type" value="Genomic_DNA"/>
</dbReference>
<dbReference type="InterPro" id="IPR053159">
    <property type="entry name" value="Hybrid_Histidine_Kinase"/>
</dbReference>
<organism evidence="3 4">
    <name type="scientific">Skeletonema marinoi</name>
    <dbReference type="NCBI Taxonomy" id="267567"/>
    <lineage>
        <taxon>Eukaryota</taxon>
        <taxon>Sar</taxon>
        <taxon>Stramenopiles</taxon>
        <taxon>Ochrophyta</taxon>
        <taxon>Bacillariophyta</taxon>
        <taxon>Coscinodiscophyceae</taxon>
        <taxon>Thalassiosirophycidae</taxon>
        <taxon>Thalassiosirales</taxon>
        <taxon>Skeletonemataceae</taxon>
        <taxon>Skeletonema</taxon>
        <taxon>Skeletonema marinoi-dohrnii complex</taxon>
    </lineage>
</organism>
<reference evidence="3" key="1">
    <citation type="submission" date="2023-06" db="EMBL/GenBank/DDBJ databases">
        <title>Survivors Of The Sea: Transcriptome response of Skeletonema marinoi to long-term dormancy.</title>
        <authorList>
            <person name="Pinder M.I.M."/>
            <person name="Kourtchenko O."/>
            <person name="Robertson E.K."/>
            <person name="Larsson T."/>
            <person name="Maumus F."/>
            <person name="Osuna-Cruz C.M."/>
            <person name="Vancaester E."/>
            <person name="Stenow R."/>
            <person name="Vandepoele K."/>
            <person name="Ploug H."/>
            <person name="Bruchert V."/>
            <person name="Godhe A."/>
            <person name="Topel M."/>
        </authorList>
    </citation>
    <scope>NUCLEOTIDE SEQUENCE</scope>
    <source>
        <strain evidence="3">R05AC</strain>
    </source>
</reference>
<comment type="caution">
    <text evidence="3">The sequence shown here is derived from an EMBL/GenBank/DDBJ whole genome shotgun (WGS) entry which is preliminary data.</text>
</comment>
<keyword evidence="4" id="KW-1185">Reference proteome</keyword>
<protein>
    <submittedName>
        <fullName evidence="3">AAA ATPase</fullName>
    </submittedName>
</protein>
<evidence type="ECO:0000313" key="3">
    <source>
        <dbReference type="EMBL" id="KAK1743534.1"/>
    </source>
</evidence>
<sequence>MSTAATSSSTAETTFLLSEWIGRAIDEVDLSTLVNVNASTVAAPDRPSQWPANVRNSMALCSDEYLMSALRVAHSLADGLCEAEDNIAEKGGRENNNDDDELHPSLLPAPGTNWADKVQVHLSSEGAEFNEISKLHFNLKSADFLPMGEAADSRGQSEDGMRRIYSLGTVLYEIFSGGERPPEMGEQTRGGKSDEGTAELSQELSRETAENLDLFPIDDVDIAAELNSISELNLFDDIIEDRYSLCNNIGGDDFFNAENDRKSKRQTQSCSYKVYDVSVEPLKAKCLPASLCDLVANMLDCANGSPSPSGEDSYHNMSEVRDDLQLMLDKPAIYLYDQDIGRLSITGLQFGGTVFGMIAELSTVKDAYRRSVSGGSELVIISGASGSGKSLLGYEFGKHVSAGGGIVLSGKFDQLQQGTPFSALASAFDVYCGTLLLSENSGPSSIAGVLASNLRSSLGRDVHHLTKLIPNLAIILGPETSPFNRNEDCDNAQKRLQYLLCQFVEVISSTFSAPVTLFLDDLQWADAASIEAVNHLLIAASISHDERFFFLGCCRKGDIDEGHPVRKLLKNVERSSVGCTNIKLDLMDEHTINTMVSETLRLLPRLTRSLSSVICHKTKGNPLFVSRLMLSLSKEGLLRPSLSRRRWEWEMEKIEDRELPDDVAMFLNNSIMELPDDVQSSLCILSCFGASANVSFIETLERALQKNIRDDLDVAVAKGLLDKIGVEYRFSHDRIQEATYNMMEDGTRRLFHFTYGLSLASLSIEEECDGILFVAVNQLNLGGPAIVQDPSQRFTVAGMNLRAGKMAMEMSDFKTASSYMNHGISFLREHHWGEHYDLSLELFELAAKCALSNGDHKRVSLLFEQVLGVAHSFEDKLEITYTYVRSLLTSSCLGEALTKGLYVLNELGIVLSGDLDALLVETKSMLAEHSDEQLLSLPVMTDRTKLMAMNFLSRTQTCLLHTNPKSQPKATLHMVQYSLRHGMSGLSSFALILYGSFLACLGDIPAGYRYVKIAIRLAEKLNARSNMCEVLALGSQVMGYVEPLQSMNDVMVRSHEYGLAVGSISNAMLSRVMNIVCAFWSGKQLSLVKSTVDDTLRLMASHSTLVWILQTLPLYRTVLAMIGNVDDVPIILGSRSDIETEKERKMCETNLHLLKVVHFNKLYVGFMFRRYDEVKQLAVAYDAIASLPFNTILISHCMHVFYWGLINFWIARKTMDVIWFDRGEKAIEKMRSYAECSSWNFQNKLLLLQAEQCFYLEDIESAKRFYDAAILSAQEHKFVHEEALACELAGHFMLESGEGRAALPYFLLAQKKYHEWGAYAKEESLGKFIKEQFGRETTAETNIDLSIPAEPDLRKRRAS</sequence>
<accession>A0AAD9DET3</accession>
<dbReference type="PANTHER" id="PTHR43642:SF1">
    <property type="entry name" value="HYBRID SIGNAL TRANSDUCTION HISTIDINE KINASE G"/>
    <property type="match status" value="1"/>
</dbReference>
<evidence type="ECO:0000259" key="2">
    <source>
        <dbReference type="Pfam" id="PF13191"/>
    </source>
</evidence>
<dbReference type="Pfam" id="PF13191">
    <property type="entry name" value="AAA_16"/>
    <property type="match status" value="1"/>
</dbReference>
<feature type="region of interest" description="Disordered" evidence="1">
    <location>
        <begin position="177"/>
        <end position="199"/>
    </location>
</feature>
<name>A0AAD9DET3_9STRA</name>
<evidence type="ECO:0000256" key="1">
    <source>
        <dbReference type="SAM" id="MobiDB-lite"/>
    </source>
</evidence>
<dbReference type="Proteomes" id="UP001224775">
    <property type="component" value="Unassembled WGS sequence"/>
</dbReference>
<gene>
    <name evidence="3" type="ORF">QTG54_006155</name>
</gene>
<dbReference type="InterPro" id="IPR027417">
    <property type="entry name" value="P-loop_NTPase"/>
</dbReference>
<dbReference type="SUPFAM" id="SSF52540">
    <property type="entry name" value="P-loop containing nucleoside triphosphate hydrolases"/>
    <property type="match status" value="1"/>
</dbReference>
<feature type="domain" description="Orc1-like AAA ATPase" evidence="2">
    <location>
        <begin position="359"/>
        <end position="537"/>
    </location>
</feature>